<organism evidence="2 3">
    <name type="scientific">Methylobacterium isbiliense</name>
    <dbReference type="NCBI Taxonomy" id="315478"/>
    <lineage>
        <taxon>Bacteria</taxon>
        <taxon>Pseudomonadati</taxon>
        <taxon>Pseudomonadota</taxon>
        <taxon>Alphaproteobacteria</taxon>
        <taxon>Hyphomicrobiales</taxon>
        <taxon>Methylobacteriaceae</taxon>
        <taxon>Methylobacterium</taxon>
    </lineage>
</organism>
<name>A0ABQ4SN43_9HYPH</name>
<reference evidence="2" key="2">
    <citation type="submission" date="2021-08" db="EMBL/GenBank/DDBJ databases">
        <authorList>
            <person name="Tani A."/>
            <person name="Ola A."/>
            <person name="Ogura Y."/>
            <person name="Katsura K."/>
            <person name="Hayashi T."/>
        </authorList>
    </citation>
    <scope>NUCLEOTIDE SEQUENCE</scope>
    <source>
        <strain evidence="2">DSM 17168</strain>
    </source>
</reference>
<comment type="caution">
    <text evidence="2">The sequence shown here is derived from an EMBL/GenBank/DDBJ whole genome shotgun (WGS) entry which is preliminary data.</text>
</comment>
<keyword evidence="3" id="KW-1185">Reference proteome</keyword>
<proteinExistence type="predicted"/>
<feature type="region of interest" description="Disordered" evidence="1">
    <location>
        <begin position="95"/>
        <end position="140"/>
    </location>
</feature>
<dbReference type="EMBL" id="BPQQ01000069">
    <property type="protein sequence ID" value="GJE03144.1"/>
    <property type="molecule type" value="Genomic_DNA"/>
</dbReference>
<sequence>MTFSFSLISSIACSQEILCHSPLTIFIGYLRRRSPCTSSRMAAPLAQWVPRLIGLAQDGSWPTQTPLTTSAVTVQPTEQWVQMFLRITVSGPTAEEPAAFASRTAPRRSEPAAASPPATRPERRRKLRRSRVWGRPATTA</sequence>
<dbReference type="Proteomes" id="UP001055153">
    <property type="component" value="Unassembled WGS sequence"/>
</dbReference>
<accession>A0ABQ4SN43</accession>
<feature type="compositionally biased region" description="Basic residues" evidence="1">
    <location>
        <begin position="122"/>
        <end position="132"/>
    </location>
</feature>
<evidence type="ECO:0000256" key="1">
    <source>
        <dbReference type="SAM" id="MobiDB-lite"/>
    </source>
</evidence>
<gene>
    <name evidence="2" type="ORF">GMJLKIPL_5095</name>
</gene>
<evidence type="ECO:0000313" key="3">
    <source>
        <dbReference type="Proteomes" id="UP001055153"/>
    </source>
</evidence>
<reference evidence="2" key="1">
    <citation type="journal article" date="2021" name="Front. Microbiol.">
        <title>Comprehensive Comparative Genomics and Phenotyping of Methylobacterium Species.</title>
        <authorList>
            <person name="Alessa O."/>
            <person name="Ogura Y."/>
            <person name="Fujitani Y."/>
            <person name="Takami H."/>
            <person name="Hayashi T."/>
            <person name="Sahin N."/>
            <person name="Tani A."/>
        </authorList>
    </citation>
    <scope>NUCLEOTIDE SEQUENCE</scope>
    <source>
        <strain evidence="2">DSM 17168</strain>
    </source>
</reference>
<protein>
    <submittedName>
        <fullName evidence="2">Uncharacterized protein</fullName>
    </submittedName>
</protein>
<evidence type="ECO:0000313" key="2">
    <source>
        <dbReference type="EMBL" id="GJE03144.1"/>
    </source>
</evidence>